<name>A0A9P5Q6S9_9AGAR</name>
<sequence>MQSTSEILASPAGKLRVFAVIGSNDVWILNDAVVGYHQAAHDPLYDASSYRFLSVSPVDSGPYFLGDQVFNLPNPSPFKHYNGGPSAMSAYYIPSQLGLVCQSCEPEDTLLIMLYGHGWRNKKNTAPYFYLDGPDIDEEDGTGHNQWFVLTQESFPQSWSDEMRARVTTAFDRAPFSPRLKLHLHKPLGELVDTVLKGPKLTWASHANTLSMASRYRMGKLAPKEHGVLHRILGGRAILRDTFFIVAVNIGFESAAIESMAEDPLMCKNMGKWDVDVMAASKAGIKAQALLRRATRKFSLHLVHYTDPLVWLLRLWAVSGCTKVEAKCWEEAVEKGLSETKAAWSGKS</sequence>
<dbReference type="Proteomes" id="UP000772434">
    <property type="component" value="Unassembled WGS sequence"/>
</dbReference>
<proteinExistence type="predicted"/>
<reference evidence="1" key="1">
    <citation type="submission" date="2020-11" db="EMBL/GenBank/DDBJ databases">
        <authorList>
            <consortium name="DOE Joint Genome Institute"/>
            <person name="Ahrendt S."/>
            <person name="Riley R."/>
            <person name="Andreopoulos W."/>
            <person name="Labutti K."/>
            <person name="Pangilinan J."/>
            <person name="Ruiz-Duenas F.J."/>
            <person name="Barrasa J.M."/>
            <person name="Sanchez-Garcia M."/>
            <person name="Camarero S."/>
            <person name="Miyauchi S."/>
            <person name="Serrano A."/>
            <person name="Linde D."/>
            <person name="Babiker R."/>
            <person name="Drula E."/>
            <person name="Ayuso-Fernandez I."/>
            <person name="Pacheco R."/>
            <person name="Padilla G."/>
            <person name="Ferreira P."/>
            <person name="Barriuso J."/>
            <person name="Kellner H."/>
            <person name="Castanera R."/>
            <person name="Alfaro M."/>
            <person name="Ramirez L."/>
            <person name="Pisabarro A.G."/>
            <person name="Kuo A."/>
            <person name="Tritt A."/>
            <person name="Lipzen A."/>
            <person name="He G."/>
            <person name="Yan M."/>
            <person name="Ng V."/>
            <person name="Cullen D."/>
            <person name="Martin F."/>
            <person name="Rosso M.-N."/>
            <person name="Henrissat B."/>
            <person name="Hibbett D."/>
            <person name="Martinez A.T."/>
            <person name="Grigoriev I.V."/>
        </authorList>
    </citation>
    <scope>NUCLEOTIDE SEQUENCE</scope>
    <source>
        <strain evidence="1">AH 40177</strain>
    </source>
</reference>
<organism evidence="1 2">
    <name type="scientific">Rhodocollybia butyracea</name>
    <dbReference type="NCBI Taxonomy" id="206335"/>
    <lineage>
        <taxon>Eukaryota</taxon>
        <taxon>Fungi</taxon>
        <taxon>Dikarya</taxon>
        <taxon>Basidiomycota</taxon>
        <taxon>Agaricomycotina</taxon>
        <taxon>Agaricomycetes</taxon>
        <taxon>Agaricomycetidae</taxon>
        <taxon>Agaricales</taxon>
        <taxon>Marasmiineae</taxon>
        <taxon>Omphalotaceae</taxon>
        <taxon>Rhodocollybia</taxon>
    </lineage>
</organism>
<accession>A0A9P5Q6S9</accession>
<dbReference type="OrthoDB" id="3055657at2759"/>
<protein>
    <submittedName>
        <fullName evidence="1">Uncharacterized protein</fullName>
    </submittedName>
</protein>
<comment type="caution">
    <text evidence="1">The sequence shown here is derived from an EMBL/GenBank/DDBJ whole genome shotgun (WGS) entry which is preliminary data.</text>
</comment>
<evidence type="ECO:0000313" key="2">
    <source>
        <dbReference type="Proteomes" id="UP000772434"/>
    </source>
</evidence>
<keyword evidence="2" id="KW-1185">Reference proteome</keyword>
<dbReference type="AlphaFoldDB" id="A0A9P5Q6S9"/>
<gene>
    <name evidence="1" type="ORF">BDP27DRAFT_1414870</name>
</gene>
<dbReference type="EMBL" id="JADNRY010000008">
    <property type="protein sequence ID" value="KAF9075688.1"/>
    <property type="molecule type" value="Genomic_DNA"/>
</dbReference>
<evidence type="ECO:0000313" key="1">
    <source>
        <dbReference type="EMBL" id="KAF9075688.1"/>
    </source>
</evidence>